<evidence type="ECO:0000313" key="2">
    <source>
        <dbReference type="EMBL" id="CAG74472.1"/>
    </source>
</evidence>
<dbReference type="HOGENOM" id="CLU_041903_1_1_6"/>
<dbReference type="KEGG" id="eca:ECA1566"/>
<dbReference type="InterPro" id="IPR007498">
    <property type="entry name" value="PqiA-like"/>
</dbReference>
<dbReference type="eggNOG" id="COG2995">
    <property type="taxonomic scope" value="Bacteria"/>
</dbReference>
<dbReference type="STRING" id="218491.ECA1566"/>
<feature type="transmembrane region" description="Helical" evidence="1">
    <location>
        <begin position="172"/>
        <end position="191"/>
    </location>
</feature>
<gene>
    <name evidence="2" type="ordered locus">ECA1566</name>
</gene>
<keyword evidence="1" id="KW-0472">Membrane</keyword>
<keyword evidence="3" id="KW-1185">Reference proteome</keyword>
<organism evidence="2 3">
    <name type="scientific">Pectobacterium atrosepticum (strain SCRI 1043 / ATCC BAA-672)</name>
    <name type="common">Erwinia carotovora subsp. atroseptica</name>
    <dbReference type="NCBI Taxonomy" id="218491"/>
    <lineage>
        <taxon>Bacteria</taxon>
        <taxon>Pseudomonadati</taxon>
        <taxon>Pseudomonadota</taxon>
        <taxon>Gammaproteobacteria</taxon>
        <taxon>Enterobacterales</taxon>
        <taxon>Pectobacteriaceae</taxon>
        <taxon>Pectobacterium</taxon>
    </lineage>
</organism>
<proteinExistence type="predicted"/>
<accession>Q6D6W3</accession>
<feature type="transmembrane region" description="Helical" evidence="1">
    <location>
        <begin position="99"/>
        <end position="124"/>
    </location>
</feature>
<reference evidence="2" key="1">
    <citation type="submission" date="2004-02" db="EMBL/GenBank/DDBJ databases">
        <title>The genome sequence of the enterobacterial phytopathogen Erwinia carotovora subsp. atroseptica SCRI1043 and functional genomic identification of novel virulence factors.</title>
        <authorList>
            <person name="Bell K.S."/>
            <person name="Sebaihia M."/>
            <person name="Pritchard L."/>
            <person name="Holden M."/>
            <person name="Hyman L.J."/>
            <person name="Holeva M.C."/>
            <person name="Thomson N.R."/>
            <person name="Bentley S.D."/>
            <person name="Churcher C."/>
            <person name="Mungall K."/>
            <person name="Atkin R."/>
            <person name="Bason N."/>
            <person name="Brooks K."/>
            <person name="Chillingworth T."/>
            <person name="Clark K."/>
            <person name="Doggett J."/>
            <person name="Fraser A."/>
            <person name="Hance Z."/>
            <person name="Hauser H."/>
            <person name="Jagels K."/>
            <person name="Moule S."/>
            <person name="Norbertczak H."/>
            <person name="Ormond D."/>
            <person name="Price C."/>
            <person name="Quail M.A."/>
            <person name="Sanders M."/>
            <person name="Walker D."/>
            <person name="Whitehead S."/>
            <person name="Salmond G.P.C."/>
            <person name="Birch P.R.J."/>
            <person name="Barrell B.G."/>
            <person name="Parkhill J."/>
            <person name="Toth I.K."/>
        </authorList>
    </citation>
    <scope>NUCLEOTIDE SEQUENCE</scope>
    <source>
        <strain evidence="2">SCRI1043</strain>
    </source>
</reference>
<feature type="transmembrane region" description="Helical" evidence="1">
    <location>
        <begin position="144"/>
        <end position="166"/>
    </location>
</feature>
<evidence type="ECO:0000256" key="1">
    <source>
        <dbReference type="SAM" id="Phobius"/>
    </source>
</evidence>
<dbReference type="Proteomes" id="UP000007966">
    <property type="component" value="Chromosome"/>
</dbReference>
<keyword evidence="1" id="KW-1133">Transmembrane helix</keyword>
<feature type="transmembrane region" description="Helical" evidence="1">
    <location>
        <begin position="54"/>
        <end position="79"/>
    </location>
</feature>
<keyword evidence="1" id="KW-0812">Transmembrane</keyword>
<evidence type="ECO:0000313" key="3">
    <source>
        <dbReference type="Proteomes" id="UP000007966"/>
    </source>
</evidence>
<protein>
    <submittedName>
        <fullName evidence="2">Membrane protein</fullName>
    </submittedName>
</protein>
<name>Q6D6W3_PECAS</name>
<sequence>MRNSMMTIYPHLIICPHCDSVHHYRALNPGEAARCTRCQATLYRSGWINTGHSLALIQTAAIVFFIANSYPVLTVSFHALQNTATLWQAALALANGATLPLAIGCFFILIMAPFLQIMLTGWVLMFANKDRCAPGFIPVMKILLWLRPWSMLEIATLGFLIAAIKLSGFMQVMPGAGCWALAALMLLLVVVNSIDLRPLWSLVPTDSNHSVVRHEK</sequence>
<dbReference type="AlphaFoldDB" id="Q6D6W3"/>
<dbReference type="EMBL" id="BX950851">
    <property type="protein sequence ID" value="CAG74472.1"/>
    <property type="molecule type" value="Genomic_DNA"/>
</dbReference>
<dbReference type="Pfam" id="PF04403">
    <property type="entry name" value="PqiA"/>
    <property type="match status" value="1"/>
</dbReference>